<accession>A0A9P6HFW2</accession>
<evidence type="ECO:0000256" key="1">
    <source>
        <dbReference type="SAM" id="SignalP"/>
    </source>
</evidence>
<dbReference type="AlphaFoldDB" id="A0A9P6HFW2"/>
<dbReference type="Proteomes" id="UP000736335">
    <property type="component" value="Unassembled WGS sequence"/>
</dbReference>
<reference evidence="2" key="1">
    <citation type="journal article" date="2020" name="Nat. Commun.">
        <title>Large-scale genome sequencing of mycorrhizal fungi provides insights into the early evolution of symbiotic traits.</title>
        <authorList>
            <person name="Miyauchi S."/>
            <person name="Kiss E."/>
            <person name="Kuo A."/>
            <person name="Drula E."/>
            <person name="Kohler A."/>
            <person name="Sanchez-Garcia M."/>
            <person name="Morin E."/>
            <person name="Andreopoulos B."/>
            <person name="Barry K.W."/>
            <person name="Bonito G."/>
            <person name="Buee M."/>
            <person name="Carver A."/>
            <person name="Chen C."/>
            <person name="Cichocki N."/>
            <person name="Clum A."/>
            <person name="Culley D."/>
            <person name="Crous P.W."/>
            <person name="Fauchery L."/>
            <person name="Girlanda M."/>
            <person name="Hayes R.D."/>
            <person name="Keri Z."/>
            <person name="LaButti K."/>
            <person name="Lipzen A."/>
            <person name="Lombard V."/>
            <person name="Magnuson J."/>
            <person name="Maillard F."/>
            <person name="Murat C."/>
            <person name="Nolan M."/>
            <person name="Ohm R.A."/>
            <person name="Pangilinan J."/>
            <person name="Pereira M.F."/>
            <person name="Perotto S."/>
            <person name="Peter M."/>
            <person name="Pfister S."/>
            <person name="Riley R."/>
            <person name="Sitrit Y."/>
            <person name="Stielow J.B."/>
            <person name="Szollosi G."/>
            <person name="Zifcakova L."/>
            <person name="Stursova M."/>
            <person name="Spatafora J.W."/>
            <person name="Tedersoo L."/>
            <person name="Vaario L.M."/>
            <person name="Yamada A."/>
            <person name="Yan M."/>
            <person name="Wang P."/>
            <person name="Xu J."/>
            <person name="Bruns T."/>
            <person name="Baldrian P."/>
            <person name="Vilgalys R."/>
            <person name="Dunand C."/>
            <person name="Henrissat B."/>
            <person name="Grigoriev I.V."/>
            <person name="Hibbett D."/>
            <person name="Nagy L.G."/>
            <person name="Martin F.M."/>
        </authorList>
    </citation>
    <scope>NUCLEOTIDE SEQUENCE</scope>
    <source>
        <strain evidence="2">UH-Tt-Lm1</strain>
    </source>
</reference>
<keyword evidence="3" id="KW-1185">Reference proteome</keyword>
<evidence type="ECO:0000313" key="3">
    <source>
        <dbReference type="Proteomes" id="UP000736335"/>
    </source>
</evidence>
<dbReference type="OrthoDB" id="3185595at2759"/>
<feature type="chain" id="PRO_5040151693" evidence="1">
    <location>
        <begin position="20"/>
        <end position="146"/>
    </location>
</feature>
<sequence length="146" mass="16612">MPPCLWIIWVSGLTHLSLKEWALVVTYEEDPEAFGTLYKLKDIGTGLSEYIPDIIRGVRYQDHFGRRYWEGRLLLGQITETVVELLPLYCEVGADLINSQNQGRGLLAGECGSQEWVLHIVSSFEDSRILPRGSTDRAKACPRRYV</sequence>
<gene>
    <name evidence="2" type="ORF">BJ322DRAFT_1057169</name>
</gene>
<keyword evidence="1" id="KW-0732">Signal</keyword>
<comment type="caution">
    <text evidence="2">The sequence shown here is derived from an EMBL/GenBank/DDBJ whole genome shotgun (WGS) entry which is preliminary data.</text>
</comment>
<dbReference type="EMBL" id="WIUZ02000006">
    <property type="protein sequence ID" value="KAF9785955.1"/>
    <property type="molecule type" value="Genomic_DNA"/>
</dbReference>
<organism evidence="2 3">
    <name type="scientific">Thelephora terrestris</name>
    <dbReference type="NCBI Taxonomy" id="56493"/>
    <lineage>
        <taxon>Eukaryota</taxon>
        <taxon>Fungi</taxon>
        <taxon>Dikarya</taxon>
        <taxon>Basidiomycota</taxon>
        <taxon>Agaricomycotina</taxon>
        <taxon>Agaricomycetes</taxon>
        <taxon>Thelephorales</taxon>
        <taxon>Thelephoraceae</taxon>
        <taxon>Thelephora</taxon>
    </lineage>
</organism>
<protein>
    <submittedName>
        <fullName evidence="2">Uncharacterized protein</fullName>
    </submittedName>
</protein>
<feature type="signal peptide" evidence="1">
    <location>
        <begin position="1"/>
        <end position="19"/>
    </location>
</feature>
<reference evidence="2" key="2">
    <citation type="submission" date="2020-11" db="EMBL/GenBank/DDBJ databases">
        <authorList>
            <consortium name="DOE Joint Genome Institute"/>
            <person name="Kuo A."/>
            <person name="Miyauchi S."/>
            <person name="Kiss E."/>
            <person name="Drula E."/>
            <person name="Kohler A."/>
            <person name="Sanchez-Garcia M."/>
            <person name="Andreopoulos B."/>
            <person name="Barry K.W."/>
            <person name="Bonito G."/>
            <person name="Buee M."/>
            <person name="Carver A."/>
            <person name="Chen C."/>
            <person name="Cichocki N."/>
            <person name="Clum A."/>
            <person name="Culley D."/>
            <person name="Crous P.W."/>
            <person name="Fauchery L."/>
            <person name="Girlanda M."/>
            <person name="Hayes R."/>
            <person name="Keri Z."/>
            <person name="Labutti K."/>
            <person name="Lipzen A."/>
            <person name="Lombard V."/>
            <person name="Magnuson J."/>
            <person name="Maillard F."/>
            <person name="Morin E."/>
            <person name="Murat C."/>
            <person name="Nolan M."/>
            <person name="Ohm R."/>
            <person name="Pangilinan J."/>
            <person name="Pereira M."/>
            <person name="Perotto S."/>
            <person name="Peter M."/>
            <person name="Riley R."/>
            <person name="Sitrit Y."/>
            <person name="Stielow B."/>
            <person name="Szollosi G."/>
            <person name="Zifcakova L."/>
            <person name="Stursova M."/>
            <person name="Spatafora J.W."/>
            <person name="Tedersoo L."/>
            <person name="Vaario L.-M."/>
            <person name="Yamada A."/>
            <person name="Yan M."/>
            <person name="Wang P."/>
            <person name="Xu J."/>
            <person name="Bruns T."/>
            <person name="Baldrian P."/>
            <person name="Vilgalys R."/>
            <person name="Henrissat B."/>
            <person name="Grigoriev I.V."/>
            <person name="Hibbett D."/>
            <person name="Nagy L.G."/>
            <person name="Martin F.M."/>
        </authorList>
    </citation>
    <scope>NUCLEOTIDE SEQUENCE</scope>
    <source>
        <strain evidence="2">UH-Tt-Lm1</strain>
    </source>
</reference>
<evidence type="ECO:0000313" key="2">
    <source>
        <dbReference type="EMBL" id="KAF9785955.1"/>
    </source>
</evidence>
<proteinExistence type="predicted"/>
<name>A0A9P6HFW2_9AGAM</name>